<accession>A0AAE0F7X0</accession>
<feature type="compositionally biased region" description="Basic and acidic residues" evidence="1">
    <location>
        <begin position="59"/>
        <end position="69"/>
    </location>
</feature>
<dbReference type="Proteomes" id="UP001190700">
    <property type="component" value="Unassembled WGS sequence"/>
</dbReference>
<protein>
    <submittedName>
        <fullName evidence="2">Uncharacterized protein</fullName>
    </submittedName>
</protein>
<proteinExistence type="predicted"/>
<dbReference type="EMBL" id="LGRX02023267">
    <property type="protein sequence ID" value="KAK3254696.1"/>
    <property type="molecule type" value="Genomic_DNA"/>
</dbReference>
<sequence>MQGPVQQVPDGVDLREGDEVECIVTFNPTTKKLNARKLHRTKKAPVPEPVTPPRFTCGTERRGSGERPSVDSSPGSGALHSTTGVAASVRIAKRPDDTGRGFSFGRGKGMLPPPGVTLPPALLASLRPPPPPGLNVSASEFVPSFTT</sequence>
<organism evidence="2 3">
    <name type="scientific">Cymbomonas tetramitiformis</name>
    <dbReference type="NCBI Taxonomy" id="36881"/>
    <lineage>
        <taxon>Eukaryota</taxon>
        <taxon>Viridiplantae</taxon>
        <taxon>Chlorophyta</taxon>
        <taxon>Pyramimonadophyceae</taxon>
        <taxon>Pyramimonadales</taxon>
        <taxon>Pyramimonadaceae</taxon>
        <taxon>Cymbomonas</taxon>
    </lineage>
</organism>
<evidence type="ECO:0000256" key="1">
    <source>
        <dbReference type="SAM" id="MobiDB-lite"/>
    </source>
</evidence>
<keyword evidence="3" id="KW-1185">Reference proteome</keyword>
<evidence type="ECO:0000313" key="3">
    <source>
        <dbReference type="Proteomes" id="UP001190700"/>
    </source>
</evidence>
<feature type="compositionally biased region" description="Polar residues" evidence="1">
    <location>
        <begin position="70"/>
        <end position="85"/>
    </location>
</feature>
<feature type="region of interest" description="Disordered" evidence="1">
    <location>
        <begin position="35"/>
        <end position="147"/>
    </location>
</feature>
<dbReference type="AlphaFoldDB" id="A0AAE0F7X0"/>
<comment type="caution">
    <text evidence="2">The sequence shown here is derived from an EMBL/GenBank/DDBJ whole genome shotgun (WGS) entry which is preliminary data.</text>
</comment>
<gene>
    <name evidence="2" type="ORF">CYMTET_36099</name>
</gene>
<name>A0AAE0F7X0_9CHLO</name>
<reference evidence="2 3" key="1">
    <citation type="journal article" date="2015" name="Genome Biol. Evol.">
        <title>Comparative Genomics of a Bacterivorous Green Alga Reveals Evolutionary Causalities and Consequences of Phago-Mixotrophic Mode of Nutrition.</title>
        <authorList>
            <person name="Burns J.A."/>
            <person name="Paasch A."/>
            <person name="Narechania A."/>
            <person name="Kim E."/>
        </authorList>
    </citation>
    <scope>NUCLEOTIDE SEQUENCE [LARGE SCALE GENOMIC DNA]</scope>
    <source>
        <strain evidence="2 3">PLY_AMNH</strain>
    </source>
</reference>
<evidence type="ECO:0000313" key="2">
    <source>
        <dbReference type="EMBL" id="KAK3254696.1"/>
    </source>
</evidence>